<keyword evidence="3" id="KW-1185">Reference proteome</keyword>
<dbReference type="InterPro" id="IPR001810">
    <property type="entry name" value="F-box_dom"/>
</dbReference>
<evidence type="ECO:0000313" key="3">
    <source>
        <dbReference type="Proteomes" id="UP000044602"/>
    </source>
</evidence>
<name>A0A0G4N6U2_VERLO</name>
<dbReference type="AlphaFoldDB" id="A0A0G4N6U2"/>
<evidence type="ECO:0000313" key="2">
    <source>
        <dbReference type="EMBL" id="CRK42074.1"/>
    </source>
</evidence>
<feature type="domain" description="F-box" evidence="1">
    <location>
        <begin position="3"/>
        <end position="52"/>
    </location>
</feature>
<dbReference type="Pfam" id="PF26639">
    <property type="entry name" value="Het-6_barrel"/>
    <property type="match status" value="1"/>
</dbReference>
<dbReference type="SUPFAM" id="SSF81383">
    <property type="entry name" value="F-box domain"/>
    <property type="match status" value="1"/>
</dbReference>
<accession>A0A0G4N6U2</accession>
<dbReference type="InterPro" id="IPR052895">
    <property type="entry name" value="HetReg/Transcr_Mod"/>
</dbReference>
<dbReference type="PROSITE" id="PS50181">
    <property type="entry name" value="FBOX"/>
    <property type="match status" value="1"/>
</dbReference>
<gene>
    <name evidence="2" type="ORF">BN1708_008639</name>
</gene>
<protein>
    <recommendedName>
        <fullName evidence="1">F-box domain-containing protein</fullName>
    </recommendedName>
</protein>
<dbReference type="Pfam" id="PF12937">
    <property type="entry name" value="F-box-like"/>
    <property type="match status" value="1"/>
</dbReference>
<dbReference type="STRING" id="100787.A0A0G4N6U2"/>
<dbReference type="InterPro" id="IPR010730">
    <property type="entry name" value="HET"/>
</dbReference>
<dbReference type="CDD" id="cd09917">
    <property type="entry name" value="F-box_SF"/>
    <property type="match status" value="1"/>
</dbReference>
<dbReference type="Pfam" id="PF06985">
    <property type="entry name" value="HET"/>
    <property type="match status" value="1"/>
</dbReference>
<dbReference type="PANTHER" id="PTHR24148">
    <property type="entry name" value="ANKYRIN REPEAT DOMAIN-CONTAINING PROTEIN 39 HOMOLOG-RELATED"/>
    <property type="match status" value="1"/>
</dbReference>
<dbReference type="PANTHER" id="PTHR24148:SF73">
    <property type="entry name" value="HET DOMAIN PROTEIN (AFU_ORTHOLOGUE AFUA_8G01020)"/>
    <property type="match status" value="1"/>
</dbReference>
<sequence length="745" mass="83372">MSCRTIDSLPNEILDALLAPLPARTLATAALVSRRFHEAASACLRVRLLQTAALGTRELVLECHAPSERRAPSTSCRSSGMGPLVGDARLGGWYSRFGFEEAPEREVLLDEDELFAQLCVGVSVVQRGPPARGLFMSYTGVGDGVLRVWRTWLSDAAAGRGDVLWADPWKSVGLRFAVEPMVLQEPVGALPRRRPVSDEPAVKYRLRLEELLVRTTQVLLALDKATAQDGAQTALRKLRLPDLDRCLWIDQLCIDQHDPKEKAIQVRLMRTIYSKCTRCIVWLGEIPHPLSHEDADAAIDIIRYMAAVYEAGTEEGVHYPPTLLAKPRFNEAVQFLRFFTRQDNAWWTRVWTLQEVALPPSVDLLWGSICVSWDVILQAKDLAVTKGLPAAFPPVDDMLPLHYFVTNVAWVDGARQRLDGPFDTVHKWRWRGATDKRDKIYGLLGLIDPGILPITEACDYEVPASEVFAVATLELIVAEQSLRPMVACSRVEAENATPDIPRWALDLGNLPMYNTNWGPVHCFPVYNACGGAKVSIDEMKSLAARRSRILEIGGWYVDTIDLVGDKILIDEHKHGHENPVIREKVRQWKTVAESSSAFQESYFKAAEGKPSKLDETFARVLLGDWVRDHDQTALREATLPDVEDALRFCNTGELSMDMRNTILRLAANQVFFVTMKGYMGMGPLDSQPGDEVWVLEGGNYPFILKPKPEPTEKDFVGSGYVQGVMKGELFAHDDQSELKQRLCIY</sequence>
<reference evidence="2 3" key="1">
    <citation type="submission" date="2015-05" db="EMBL/GenBank/DDBJ databases">
        <authorList>
            <person name="Wang D.B."/>
            <person name="Wang M."/>
        </authorList>
    </citation>
    <scope>NUCLEOTIDE SEQUENCE [LARGE SCALE GENOMIC DNA]</scope>
    <source>
        <strain evidence="2">VL1</strain>
    </source>
</reference>
<dbReference type="EMBL" id="CVQH01027305">
    <property type="protein sequence ID" value="CRK42074.1"/>
    <property type="molecule type" value="Genomic_DNA"/>
</dbReference>
<evidence type="ECO:0000259" key="1">
    <source>
        <dbReference type="PROSITE" id="PS50181"/>
    </source>
</evidence>
<organism evidence="2 3">
    <name type="scientific">Verticillium longisporum</name>
    <name type="common">Verticillium dahliae var. longisporum</name>
    <dbReference type="NCBI Taxonomy" id="100787"/>
    <lineage>
        <taxon>Eukaryota</taxon>
        <taxon>Fungi</taxon>
        <taxon>Dikarya</taxon>
        <taxon>Ascomycota</taxon>
        <taxon>Pezizomycotina</taxon>
        <taxon>Sordariomycetes</taxon>
        <taxon>Hypocreomycetidae</taxon>
        <taxon>Glomerellales</taxon>
        <taxon>Plectosphaerellaceae</taxon>
        <taxon>Verticillium</taxon>
    </lineage>
</organism>
<dbReference type="Proteomes" id="UP000044602">
    <property type="component" value="Unassembled WGS sequence"/>
</dbReference>
<proteinExistence type="predicted"/>
<dbReference type="InterPro" id="IPR036047">
    <property type="entry name" value="F-box-like_dom_sf"/>
</dbReference>